<gene>
    <name evidence="2" type="ORF">TPAB3V08_LOCUS4737</name>
</gene>
<evidence type="ECO:0000259" key="1">
    <source>
        <dbReference type="Pfam" id="PF00059"/>
    </source>
</evidence>
<proteinExistence type="predicted"/>
<organism evidence="2 3">
    <name type="scientific">Timema podura</name>
    <name type="common">Walking stick</name>
    <dbReference type="NCBI Taxonomy" id="61482"/>
    <lineage>
        <taxon>Eukaryota</taxon>
        <taxon>Metazoa</taxon>
        <taxon>Ecdysozoa</taxon>
        <taxon>Arthropoda</taxon>
        <taxon>Hexapoda</taxon>
        <taxon>Insecta</taxon>
        <taxon>Pterygota</taxon>
        <taxon>Neoptera</taxon>
        <taxon>Polyneoptera</taxon>
        <taxon>Phasmatodea</taxon>
        <taxon>Timematodea</taxon>
        <taxon>Timematoidea</taxon>
        <taxon>Timematidae</taxon>
        <taxon>Timema</taxon>
    </lineage>
</organism>
<feature type="non-terminal residue" evidence="2">
    <location>
        <position position="145"/>
    </location>
</feature>
<comment type="caution">
    <text evidence="2">The sequence shown here is derived from an EMBL/GenBank/DDBJ whole genome shotgun (WGS) entry which is preliminary data.</text>
</comment>
<dbReference type="InterPro" id="IPR016186">
    <property type="entry name" value="C-type_lectin-like/link_sf"/>
</dbReference>
<dbReference type="EMBL" id="CAJPIN010006000">
    <property type="protein sequence ID" value="CAG2057760.1"/>
    <property type="molecule type" value="Genomic_DNA"/>
</dbReference>
<dbReference type="Gene3D" id="3.10.100.10">
    <property type="entry name" value="Mannose-Binding Protein A, subunit A"/>
    <property type="match status" value="1"/>
</dbReference>
<dbReference type="Proteomes" id="UP001153148">
    <property type="component" value="Unassembled WGS sequence"/>
</dbReference>
<accession>A0ABN7NT13</accession>
<keyword evidence="3" id="KW-1185">Reference proteome</keyword>
<feature type="domain" description="C-type lectin" evidence="1">
    <location>
        <begin position="80"/>
        <end position="140"/>
    </location>
</feature>
<dbReference type="SUPFAM" id="SSF56436">
    <property type="entry name" value="C-type lectin-like"/>
    <property type="match status" value="1"/>
</dbReference>
<reference evidence="2" key="1">
    <citation type="submission" date="2021-03" db="EMBL/GenBank/DDBJ databases">
        <authorList>
            <person name="Tran Van P."/>
        </authorList>
    </citation>
    <scope>NUCLEOTIDE SEQUENCE</scope>
</reference>
<dbReference type="Pfam" id="PF00059">
    <property type="entry name" value="Lectin_C"/>
    <property type="match status" value="1"/>
</dbReference>
<dbReference type="CDD" id="cd00037">
    <property type="entry name" value="CLECT"/>
    <property type="match status" value="1"/>
</dbReference>
<dbReference type="InterPro" id="IPR016187">
    <property type="entry name" value="CTDL_fold"/>
</dbReference>
<evidence type="ECO:0000313" key="2">
    <source>
        <dbReference type="EMBL" id="CAG2057760.1"/>
    </source>
</evidence>
<sequence length="145" mass="16223">MTHYVESICTQINLEHASGEANNADQDRGPWEVDLEQTSKICKGTEIVLLAASVAAPPSKAGPNYEFIPGMGYYKLHTTTKTWLEARNTCAEEGAHLAIINSEKELRALQGIFQLYPKIRDGWENNVAYIGFHDLFTEGQYVTIF</sequence>
<name>A0ABN7NT13_TIMPD</name>
<protein>
    <recommendedName>
        <fullName evidence="1">C-type lectin domain-containing protein</fullName>
    </recommendedName>
</protein>
<dbReference type="InterPro" id="IPR001304">
    <property type="entry name" value="C-type_lectin-like"/>
</dbReference>
<evidence type="ECO:0000313" key="3">
    <source>
        <dbReference type="Proteomes" id="UP001153148"/>
    </source>
</evidence>